<proteinExistence type="predicted"/>
<dbReference type="PANTHER" id="PTHR34295">
    <property type="entry name" value="BIOTIN TRANSPORTER BIOY"/>
    <property type="match status" value="1"/>
</dbReference>
<dbReference type="PIRSF" id="PIRSF016661">
    <property type="entry name" value="BioY"/>
    <property type="match status" value="1"/>
</dbReference>
<gene>
    <name evidence="2" type="ordered locus">PCC_0253</name>
</gene>
<keyword evidence="1" id="KW-1133">Transmembrane helix</keyword>
<feature type="transmembrane region" description="Helical" evidence="1">
    <location>
        <begin position="78"/>
        <end position="97"/>
    </location>
</feature>
<keyword evidence="1" id="KW-0472">Membrane</keyword>
<dbReference type="InterPro" id="IPR003784">
    <property type="entry name" value="BioY"/>
</dbReference>
<sequence>MTGVFLITVGNLIQAGIALPCFHGGINIIPLASNLQVAALLLTALVFGPRSGFLAALIYMSLGLLQVPLFGVGGNISYFLTPSFGYLAGFMPAAWLAGQFSRQQRMEDPLKLSMSAILGLGVIQLSGILNILLGHWSMRWSDPLSQLIIKYSISPCLVQLALCCGIGLLALPLRKLLLLN</sequence>
<geneLocation type="organellar chromatophore" evidence="2"/>
<dbReference type="Pfam" id="PF02632">
    <property type="entry name" value="BioY"/>
    <property type="match status" value="1"/>
</dbReference>
<reference evidence="2" key="1">
    <citation type="submission" date="2007-08" db="EMBL/GenBank/DDBJ databases">
        <authorList>
            <person name="Gloeckner G."/>
            <person name="Nowack E."/>
            <person name="Melkonian M."/>
        </authorList>
    </citation>
    <scope>NUCLEOTIDE SEQUENCE</scope>
</reference>
<name>B1X433_PAUCH</name>
<dbReference type="PANTHER" id="PTHR34295:SF1">
    <property type="entry name" value="BIOTIN TRANSPORTER BIOY"/>
    <property type="match status" value="1"/>
</dbReference>
<feature type="transmembrane region" description="Helical" evidence="1">
    <location>
        <begin position="148"/>
        <end position="171"/>
    </location>
</feature>
<dbReference type="Gene3D" id="1.10.1760.20">
    <property type="match status" value="1"/>
</dbReference>
<evidence type="ECO:0000313" key="2">
    <source>
        <dbReference type="EMBL" id="ACB42702.1"/>
    </source>
</evidence>
<dbReference type="EMBL" id="CP000815">
    <property type="protein sequence ID" value="ACB42702.1"/>
    <property type="molecule type" value="Genomic_DNA"/>
</dbReference>
<evidence type="ECO:0000256" key="1">
    <source>
        <dbReference type="SAM" id="Phobius"/>
    </source>
</evidence>
<reference evidence="2" key="2">
    <citation type="journal article" date="2008" name="Curr. Biol.">
        <title>Chromatophore genome sequence of Paulinella sheds light on acquisition of photosynthesis by eukaryotes.</title>
        <authorList>
            <person name="Nowack E.C.M."/>
            <person name="Melkonian M."/>
            <person name="Gloeckner G."/>
        </authorList>
    </citation>
    <scope>NUCLEOTIDE SEQUENCE [LARGE SCALE GENOMIC DNA]</scope>
</reference>
<keyword evidence="1" id="KW-0812">Transmembrane</keyword>
<accession>B1X433</accession>
<dbReference type="RefSeq" id="YP_002048912.1">
    <property type="nucleotide sequence ID" value="NC_011087.1"/>
</dbReference>
<organism evidence="2">
    <name type="scientific">Paulinella chromatophora</name>
    <dbReference type="NCBI Taxonomy" id="39717"/>
    <lineage>
        <taxon>Eukaryota</taxon>
        <taxon>Sar</taxon>
        <taxon>Rhizaria</taxon>
        <taxon>Cercozoa</taxon>
        <taxon>Imbricatea</taxon>
        <taxon>Silicofilosea</taxon>
        <taxon>Euglyphida</taxon>
        <taxon>Paulinellidae</taxon>
        <taxon>Paulinella</taxon>
    </lineage>
</organism>
<evidence type="ECO:0008006" key="3">
    <source>
        <dbReference type="Google" id="ProtNLM"/>
    </source>
</evidence>
<feature type="transmembrane region" description="Helical" evidence="1">
    <location>
        <begin position="117"/>
        <end position="136"/>
    </location>
</feature>
<dbReference type="GO" id="GO:0005886">
    <property type="term" value="C:plasma membrane"/>
    <property type="evidence" value="ECO:0007669"/>
    <property type="project" value="InterPro"/>
</dbReference>
<keyword evidence="2" id="KW-0934">Plastid</keyword>
<dbReference type="GO" id="GO:0015225">
    <property type="term" value="F:biotin transmembrane transporter activity"/>
    <property type="evidence" value="ECO:0007669"/>
    <property type="project" value="InterPro"/>
</dbReference>
<dbReference type="AlphaFoldDB" id="B1X433"/>
<protein>
    <recommendedName>
        <fullName evidence="3">Biotin transporter</fullName>
    </recommendedName>
</protein>
<dbReference type="GeneID" id="6481278"/>